<comment type="similarity">
    <text evidence="8">Belongs to the MntP (TC 9.B.29) family.</text>
</comment>
<dbReference type="PANTHER" id="PTHR35529:SF1">
    <property type="entry name" value="MANGANESE EFFLUX PUMP MNTP-RELATED"/>
    <property type="match status" value="1"/>
</dbReference>
<dbReference type="GO" id="GO:0005384">
    <property type="term" value="F:manganese ion transmembrane transporter activity"/>
    <property type="evidence" value="ECO:0007669"/>
    <property type="project" value="UniProtKB-UniRule"/>
</dbReference>
<dbReference type="AlphaFoldDB" id="A0AAW6C3V4"/>
<evidence type="ECO:0000256" key="5">
    <source>
        <dbReference type="ARBA" id="ARBA00023065"/>
    </source>
</evidence>
<keyword evidence="7 8" id="KW-0464">Manganese</keyword>
<dbReference type="Pfam" id="PF02659">
    <property type="entry name" value="Mntp"/>
    <property type="match status" value="1"/>
</dbReference>
<evidence type="ECO:0000256" key="3">
    <source>
        <dbReference type="ARBA" id="ARBA00022692"/>
    </source>
</evidence>
<evidence type="ECO:0000256" key="7">
    <source>
        <dbReference type="ARBA" id="ARBA00023211"/>
    </source>
</evidence>
<sequence>MIGLVEIFLIAVSLALDAFAVSVSSGISIPGFGPRQAVKMGLWFGTFQFLMPLLGWLLGSSVSQYIEAVDHWVAFGLLAVIGGKMAWESLRRGCGEEDEAPPDLSARRLCVLAIATSIDALAVGVSMAFMSVHILASAAVIGVVAFALSVTGGLVGRRLGCLFQRRAELTGGLVLIAIGVKILIEHLSGG</sequence>
<keyword evidence="4 8" id="KW-1133">Transmembrane helix</keyword>
<reference evidence="9" key="1">
    <citation type="submission" date="2023-01" db="EMBL/GenBank/DDBJ databases">
        <title>Human gut microbiome strain richness.</title>
        <authorList>
            <person name="Chen-Liaw A."/>
        </authorList>
    </citation>
    <scope>NUCLEOTIDE SEQUENCE</scope>
    <source>
        <strain evidence="9">2225st1_A6_2225SCRN_200828</strain>
    </source>
</reference>
<keyword evidence="5 8" id="KW-0406">Ion transport</keyword>
<dbReference type="InterPro" id="IPR003810">
    <property type="entry name" value="Mntp/YtaF"/>
</dbReference>
<dbReference type="InterPro" id="IPR022929">
    <property type="entry name" value="Put_MntP"/>
</dbReference>
<evidence type="ECO:0000256" key="8">
    <source>
        <dbReference type="HAMAP-Rule" id="MF_01521"/>
    </source>
</evidence>
<dbReference type="GO" id="GO:0005886">
    <property type="term" value="C:plasma membrane"/>
    <property type="evidence" value="ECO:0007669"/>
    <property type="project" value="UniProtKB-SubCell"/>
</dbReference>
<keyword evidence="2 8" id="KW-1003">Cell membrane</keyword>
<feature type="transmembrane region" description="Helical" evidence="8">
    <location>
        <begin position="134"/>
        <end position="155"/>
    </location>
</feature>
<keyword evidence="6 8" id="KW-0472">Membrane</keyword>
<comment type="caution">
    <text evidence="9">The sequence shown here is derived from an EMBL/GenBank/DDBJ whole genome shotgun (WGS) entry which is preliminary data.</text>
</comment>
<feature type="transmembrane region" description="Helical" evidence="8">
    <location>
        <begin position="6"/>
        <end position="29"/>
    </location>
</feature>
<feature type="transmembrane region" description="Helical" evidence="8">
    <location>
        <begin position="108"/>
        <end position="128"/>
    </location>
</feature>
<protein>
    <recommendedName>
        <fullName evidence="8">Putative manganese efflux pump MntP</fullName>
    </recommendedName>
</protein>
<keyword evidence="3 8" id="KW-0812">Transmembrane</keyword>
<dbReference type="PANTHER" id="PTHR35529">
    <property type="entry name" value="MANGANESE EFFLUX PUMP MNTP-RELATED"/>
    <property type="match status" value="1"/>
</dbReference>
<name>A0AAW6C3V4_FLAPL</name>
<proteinExistence type="inferred from homology"/>
<evidence type="ECO:0000256" key="6">
    <source>
        <dbReference type="ARBA" id="ARBA00023136"/>
    </source>
</evidence>
<organism evidence="9 10">
    <name type="scientific">Flavonifractor plautii</name>
    <name type="common">Fusobacterium plautii</name>
    <dbReference type="NCBI Taxonomy" id="292800"/>
    <lineage>
        <taxon>Bacteria</taxon>
        <taxon>Bacillati</taxon>
        <taxon>Bacillota</taxon>
        <taxon>Clostridia</taxon>
        <taxon>Eubacteriales</taxon>
        <taxon>Oscillospiraceae</taxon>
        <taxon>Flavonifractor</taxon>
    </lineage>
</organism>
<keyword evidence="1 8" id="KW-0813">Transport</keyword>
<comment type="subcellular location">
    <subcellularLocation>
        <location evidence="8">Cell membrane</location>
        <topology evidence="8">Multi-pass membrane protein</topology>
    </subcellularLocation>
</comment>
<evidence type="ECO:0000313" key="10">
    <source>
        <dbReference type="Proteomes" id="UP001211006"/>
    </source>
</evidence>
<dbReference type="Proteomes" id="UP001211006">
    <property type="component" value="Unassembled WGS sequence"/>
</dbReference>
<dbReference type="EMBL" id="JAQLWO010000011">
    <property type="protein sequence ID" value="MDB7906514.1"/>
    <property type="molecule type" value="Genomic_DNA"/>
</dbReference>
<feature type="transmembrane region" description="Helical" evidence="8">
    <location>
        <begin position="41"/>
        <end position="59"/>
    </location>
</feature>
<comment type="function">
    <text evidence="8">Probably functions as a manganese efflux pump.</text>
</comment>
<dbReference type="HAMAP" id="MF_01521">
    <property type="entry name" value="MntP_pump"/>
    <property type="match status" value="1"/>
</dbReference>
<evidence type="ECO:0000256" key="4">
    <source>
        <dbReference type="ARBA" id="ARBA00022989"/>
    </source>
</evidence>
<feature type="transmembrane region" description="Helical" evidence="8">
    <location>
        <begin position="167"/>
        <end position="184"/>
    </location>
</feature>
<accession>A0AAW6C3V4</accession>
<gene>
    <name evidence="8" type="primary">mntP</name>
    <name evidence="9" type="ORF">PND83_11050</name>
</gene>
<evidence type="ECO:0000313" key="9">
    <source>
        <dbReference type="EMBL" id="MDB7906514.1"/>
    </source>
</evidence>
<evidence type="ECO:0000256" key="2">
    <source>
        <dbReference type="ARBA" id="ARBA00022475"/>
    </source>
</evidence>
<evidence type="ECO:0000256" key="1">
    <source>
        <dbReference type="ARBA" id="ARBA00022448"/>
    </source>
</evidence>